<name>A0ACA9MB21_9GLOM</name>
<proteinExistence type="predicted"/>
<gene>
    <name evidence="1" type="ORF">SCALOS_LOCUS6055</name>
</gene>
<organism evidence="1 2">
    <name type="scientific">Scutellospora calospora</name>
    <dbReference type="NCBI Taxonomy" id="85575"/>
    <lineage>
        <taxon>Eukaryota</taxon>
        <taxon>Fungi</taxon>
        <taxon>Fungi incertae sedis</taxon>
        <taxon>Mucoromycota</taxon>
        <taxon>Glomeromycotina</taxon>
        <taxon>Glomeromycetes</taxon>
        <taxon>Diversisporales</taxon>
        <taxon>Gigasporaceae</taxon>
        <taxon>Scutellospora</taxon>
    </lineage>
</organism>
<reference evidence="1" key="1">
    <citation type="submission" date="2021-06" db="EMBL/GenBank/DDBJ databases">
        <authorList>
            <person name="Kallberg Y."/>
            <person name="Tangrot J."/>
            <person name="Rosling A."/>
        </authorList>
    </citation>
    <scope>NUCLEOTIDE SEQUENCE</scope>
    <source>
        <strain evidence="1">AU212A</strain>
    </source>
</reference>
<comment type="caution">
    <text evidence="1">The sequence shown here is derived from an EMBL/GenBank/DDBJ whole genome shotgun (WGS) entry which is preliminary data.</text>
</comment>
<sequence>MDTIREITQQYFRTDLPPLRVGDKVEITTKNYNKNEKDKNDGTLKHRLTHFKGTVITQKNPGQISYTFSVLKESKGSEKVAIRSIFSYHSPLIVSIKKIGQINQKVRRAKLYYLERDGVIVILGIGTIIYFAGPKNNSVGNKKQTSWEEETSHLKIQLNSVKNELKNLSDNTQKSQLENKLTEIENKVNKITKQDNSPQQSDIKKLEQEIKNIKKKIESNKPDKSPDPSDTPNNPPLPEQPNDKYPALIATKRELEYKVNPPLAISSVGTDYNQLSETNKNSLLPGSALLTDTLDGLGGGSSPLDSKGIANIIHAAPWPRDLFKSDEDFINCVVKSVQNSIILAERNNFEKLAIPLVGGGIYLGSCDPQKLAEGIIRGAINQLEKCQKLKKIIFID</sequence>
<evidence type="ECO:0000313" key="2">
    <source>
        <dbReference type="Proteomes" id="UP000789860"/>
    </source>
</evidence>
<evidence type="ECO:0000313" key="1">
    <source>
        <dbReference type="EMBL" id="CAG8576882.1"/>
    </source>
</evidence>
<dbReference type="EMBL" id="CAJVPM010010856">
    <property type="protein sequence ID" value="CAG8576882.1"/>
    <property type="molecule type" value="Genomic_DNA"/>
</dbReference>
<accession>A0ACA9MB21</accession>
<protein>
    <submittedName>
        <fullName evidence="1">3637_t:CDS:1</fullName>
    </submittedName>
</protein>
<keyword evidence="2" id="KW-1185">Reference proteome</keyword>
<dbReference type="Proteomes" id="UP000789860">
    <property type="component" value="Unassembled WGS sequence"/>
</dbReference>